<dbReference type="Pfam" id="PF24838">
    <property type="entry name" value="8xMP"/>
    <property type="match status" value="1"/>
</dbReference>
<feature type="transmembrane region" description="Helical" evidence="1">
    <location>
        <begin position="50"/>
        <end position="70"/>
    </location>
</feature>
<gene>
    <name evidence="2" type="ORF">ACFQ2X_10620</name>
</gene>
<keyword evidence="1" id="KW-0472">Membrane</keyword>
<proteinExistence type="predicted"/>
<evidence type="ECO:0000313" key="3">
    <source>
        <dbReference type="Proteomes" id="UP001597264"/>
    </source>
</evidence>
<dbReference type="InterPro" id="IPR056918">
    <property type="entry name" value="8xMP"/>
</dbReference>
<dbReference type="RefSeq" id="WP_230437230.1">
    <property type="nucleotide sequence ID" value="NZ_CP087715.1"/>
</dbReference>
<feature type="transmembrane region" description="Helical" evidence="1">
    <location>
        <begin position="114"/>
        <end position="139"/>
    </location>
</feature>
<sequence length="142" mass="16141">MLPTLNEQQYLCEHYRFNAEQRLKVFNFFVVLSMFADGGVFAAVEKEFHPLILILLGGFVVIVSAVFWLVDARSRQLLNLTVPGLKALEQHFSEEARIFARDSRSHGRIVRYTFAFRALIMGQLLFGGAVVAFGFFSLFSIS</sequence>
<accession>A0ABW3U8R2</accession>
<protein>
    <submittedName>
        <fullName evidence="2">Uncharacterized protein</fullName>
    </submittedName>
</protein>
<feature type="transmembrane region" description="Helical" evidence="1">
    <location>
        <begin position="25"/>
        <end position="44"/>
    </location>
</feature>
<keyword evidence="3" id="KW-1185">Reference proteome</keyword>
<organism evidence="2 3">
    <name type="scientific">Microbulbifer celer</name>
    <dbReference type="NCBI Taxonomy" id="435905"/>
    <lineage>
        <taxon>Bacteria</taxon>
        <taxon>Pseudomonadati</taxon>
        <taxon>Pseudomonadota</taxon>
        <taxon>Gammaproteobacteria</taxon>
        <taxon>Cellvibrionales</taxon>
        <taxon>Microbulbiferaceae</taxon>
        <taxon>Microbulbifer</taxon>
    </lineage>
</organism>
<dbReference type="EMBL" id="JBHTLR010000008">
    <property type="protein sequence ID" value="MFD1217057.1"/>
    <property type="molecule type" value="Genomic_DNA"/>
</dbReference>
<dbReference type="Proteomes" id="UP001597264">
    <property type="component" value="Unassembled WGS sequence"/>
</dbReference>
<evidence type="ECO:0000313" key="2">
    <source>
        <dbReference type="EMBL" id="MFD1217057.1"/>
    </source>
</evidence>
<name>A0ABW3U8R2_9GAMM</name>
<comment type="caution">
    <text evidence="2">The sequence shown here is derived from an EMBL/GenBank/DDBJ whole genome shotgun (WGS) entry which is preliminary data.</text>
</comment>
<reference evidence="3" key="1">
    <citation type="journal article" date="2019" name="Int. J. Syst. Evol. Microbiol.">
        <title>The Global Catalogue of Microorganisms (GCM) 10K type strain sequencing project: providing services to taxonomists for standard genome sequencing and annotation.</title>
        <authorList>
            <consortium name="The Broad Institute Genomics Platform"/>
            <consortium name="The Broad Institute Genome Sequencing Center for Infectious Disease"/>
            <person name="Wu L."/>
            <person name="Ma J."/>
        </authorList>
    </citation>
    <scope>NUCLEOTIDE SEQUENCE [LARGE SCALE GENOMIC DNA]</scope>
    <source>
        <strain evidence="3">CCUG 54356</strain>
    </source>
</reference>
<evidence type="ECO:0000256" key="1">
    <source>
        <dbReference type="SAM" id="Phobius"/>
    </source>
</evidence>
<keyword evidence="1" id="KW-0812">Transmembrane</keyword>
<keyword evidence="1" id="KW-1133">Transmembrane helix</keyword>